<dbReference type="AlphaFoldDB" id="A0A3N4KIY4"/>
<evidence type="ECO:0000313" key="1">
    <source>
        <dbReference type="EMBL" id="RPB10526.1"/>
    </source>
</evidence>
<gene>
    <name evidence="1" type="ORF">P167DRAFT_591985</name>
</gene>
<sequence>MHHEHHPTQSVHFKTFSPHPIPNPRFKTMVAGKAKRSASPPWYPIPDKIVYLLAQIEAFYKSFILDMTLLNDFAPQDYDEITAWYIGLQENRGGAFKTGPAKLMNYLLDTCIYCRNAALTREYTDDPKDWVKAFFVEFYTAYGEADVPMCYEVAARWKAPVRIKREEA</sequence>
<accession>A0A3N4KIY4</accession>
<organism evidence="1 2">
    <name type="scientific">Morchella conica CCBAS932</name>
    <dbReference type="NCBI Taxonomy" id="1392247"/>
    <lineage>
        <taxon>Eukaryota</taxon>
        <taxon>Fungi</taxon>
        <taxon>Dikarya</taxon>
        <taxon>Ascomycota</taxon>
        <taxon>Pezizomycotina</taxon>
        <taxon>Pezizomycetes</taxon>
        <taxon>Pezizales</taxon>
        <taxon>Morchellaceae</taxon>
        <taxon>Morchella</taxon>
    </lineage>
</organism>
<proteinExistence type="predicted"/>
<dbReference type="OrthoDB" id="10330420at2759"/>
<evidence type="ECO:0000313" key="2">
    <source>
        <dbReference type="Proteomes" id="UP000277580"/>
    </source>
</evidence>
<dbReference type="InParanoid" id="A0A3N4KIY4"/>
<name>A0A3N4KIY4_9PEZI</name>
<dbReference type="Proteomes" id="UP000277580">
    <property type="component" value="Unassembled WGS sequence"/>
</dbReference>
<dbReference type="EMBL" id="ML119142">
    <property type="protein sequence ID" value="RPB10526.1"/>
    <property type="molecule type" value="Genomic_DNA"/>
</dbReference>
<protein>
    <submittedName>
        <fullName evidence="1">Uncharacterized protein</fullName>
    </submittedName>
</protein>
<keyword evidence="2" id="KW-1185">Reference proteome</keyword>
<reference evidence="1 2" key="1">
    <citation type="journal article" date="2018" name="Nat. Ecol. Evol.">
        <title>Pezizomycetes genomes reveal the molecular basis of ectomycorrhizal truffle lifestyle.</title>
        <authorList>
            <person name="Murat C."/>
            <person name="Payen T."/>
            <person name="Noel B."/>
            <person name="Kuo A."/>
            <person name="Morin E."/>
            <person name="Chen J."/>
            <person name="Kohler A."/>
            <person name="Krizsan K."/>
            <person name="Balestrini R."/>
            <person name="Da Silva C."/>
            <person name="Montanini B."/>
            <person name="Hainaut M."/>
            <person name="Levati E."/>
            <person name="Barry K.W."/>
            <person name="Belfiori B."/>
            <person name="Cichocki N."/>
            <person name="Clum A."/>
            <person name="Dockter R.B."/>
            <person name="Fauchery L."/>
            <person name="Guy J."/>
            <person name="Iotti M."/>
            <person name="Le Tacon F."/>
            <person name="Lindquist E.A."/>
            <person name="Lipzen A."/>
            <person name="Malagnac F."/>
            <person name="Mello A."/>
            <person name="Molinier V."/>
            <person name="Miyauchi S."/>
            <person name="Poulain J."/>
            <person name="Riccioni C."/>
            <person name="Rubini A."/>
            <person name="Sitrit Y."/>
            <person name="Splivallo R."/>
            <person name="Traeger S."/>
            <person name="Wang M."/>
            <person name="Zifcakova L."/>
            <person name="Wipf D."/>
            <person name="Zambonelli A."/>
            <person name="Paolocci F."/>
            <person name="Nowrousian M."/>
            <person name="Ottonello S."/>
            <person name="Baldrian P."/>
            <person name="Spatafora J.W."/>
            <person name="Henrissat B."/>
            <person name="Nagy L.G."/>
            <person name="Aury J.M."/>
            <person name="Wincker P."/>
            <person name="Grigoriev I.V."/>
            <person name="Bonfante P."/>
            <person name="Martin F.M."/>
        </authorList>
    </citation>
    <scope>NUCLEOTIDE SEQUENCE [LARGE SCALE GENOMIC DNA]</scope>
    <source>
        <strain evidence="1 2">CCBAS932</strain>
    </source>
</reference>